<evidence type="ECO:0000256" key="1">
    <source>
        <dbReference type="ARBA" id="ARBA00000900"/>
    </source>
</evidence>
<dbReference type="Pfam" id="PF12483">
    <property type="entry name" value="GIDE"/>
    <property type="match status" value="1"/>
</dbReference>
<comment type="subcellular location">
    <subcellularLocation>
        <location evidence="2">Membrane</location>
        <topology evidence="2">Multi-pass membrane protein</topology>
    </subcellularLocation>
</comment>
<dbReference type="InterPro" id="IPR001841">
    <property type="entry name" value="Znf_RING"/>
</dbReference>
<dbReference type="GO" id="GO:0061630">
    <property type="term" value="F:ubiquitin protein ligase activity"/>
    <property type="evidence" value="ECO:0007669"/>
    <property type="project" value="UniProtKB-EC"/>
</dbReference>
<keyword evidence="13" id="KW-0732">Signal</keyword>
<keyword evidence="8" id="KW-0833">Ubl conjugation pathway</keyword>
<dbReference type="AlphaFoldDB" id="A0A540LJK9"/>
<dbReference type="EMBL" id="VIEB01000564">
    <property type="protein sequence ID" value="TQD86509.1"/>
    <property type="molecule type" value="Genomic_DNA"/>
</dbReference>
<comment type="caution">
    <text evidence="15">The sequence shown here is derived from an EMBL/GenBank/DDBJ whole genome shotgun (WGS) entry which is preliminary data.</text>
</comment>
<dbReference type="PROSITE" id="PS50089">
    <property type="entry name" value="ZF_RING_2"/>
    <property type="match status" value="1"/>
</dbReference>
<keyword evidence="4" id="KW-0808">Transferase</keyword>
<dbReference type="GO" id="GO:0016567">
    <property type="term" value="P:protein ubiquitination"/>
    <property type="evidence" value="ECO:0007669"/>
    <property type="project" value="InterPro"/>
</dbReference>
<feature type="domain" description="RING-type" evidence="14">
    <location>
        <begin position="325"/>
        <end position="360"/>
    </location>
</feature>
<evidence type="ECO:0000256" key="13">
    <source>
        <dbReference type="SAM" id="SignalP"/>
    </source>
</evidence>
<evidence type="ECO:0000313" key="15">
    <source>
        <dbReference type="EMBL" id="TQD86509.1"/>
    </source>
</evidence>
<evidence type="ECO:0000256" key="4">
    <source>
        <dbReference type="ARBA" id="ARBA00022679"/>
    </source>
</evidence>
<evidence type="ECO:0000259" key="14">
    <source>
        <dbReference type="PROSITE" id="PS50089"/>
    </source>
</evidence>
<evidence type="ECO:0000256" key="5">
    <source>
        <dbReference type="ARBA" id="ARBA00022692"/>
    </source>
</evidence>
<evidence type="ECO:0000256" key="11">
    <source>
        <dbReference type="ARBA" id="ARBA00023136"/>
    </source>
</evidence>
<evidence type="ECO:0000313" key="16">
    <source>
        <dbReference type="Proteomes" id="UP000315295"/>
    </source>
</evidence>
<dbReference type="Proteomes" id="UP000315295">
    <property type="component" value="Unassembled WGS sequence"/>
</dbReference>
<dbReference type="PANTHER" id="PTHR47568">
    <property type="match status" value="1"/>
</dbReference>
<protein>
    <recommendedName>
        <fullName evidence="3">RING-type E3 ubiquitin transferase</fullName>
        <ecNumber evidence="3">2.3.2.27</ecNumber>
    </recommendedName>
</protein>
<dbReference type="Pfam" id="PF13920">
    <property type="entry name" value="zf-C3HC4_3"/>
    <property type="match status" value="1"/>
</dbReference>
<organism evidence="15 16">
    <name type="scientific">Malus baccata</name>
    <name type="common">Siberian crab apple</name>
    <name type="synonym">Pyrus baccata</name>
    <dbReference type="NCBI Taxonomy" id="106549"/>
    <lineage>
        <taxon>Eukaryota</taxon>
        <taxon>Viridiplantae</taxon>
        <taxon>Streptophyta</taxon>
        <taxon>Embryophyta</taxon>
        <taxon>Tracheophyta</taxon>
        <taxon>Spermatophyta</taxon>
        <taxon>Magnoliopsida</taxon>
        <taxon>eudicotyledons</taxon>
        <taxon>Gunneridae</taxon>
        <taxon>Pentapetalae</taxon>
        <taxon>rosids</taxon>
        <taxon>fabids</taxon>
        <taxon>Rosales</taxon>
        <taxon>Rosaceae</taxon>
        <taxon>Amygdaloideae</taxon>
        <taxon>Maleae</taxon>
        <taxon>Malus</taxon>
    </lineage>
</organism>
<keyword evidence="10" id="KW-1133">Transmembrane helix</keyword>
<evidence type="ECO:0000256" key="9">
    <source>
        <dbReference type="ARBA" id="ARBA00022833"/>
    </source>
</evidence>
<evidence type="ECO:0000256" key="2">
    <source>
        <dbReference type="ARBA" id="ARBA00004141"/>
    </source>
</evidence>
<dbReference type="Gene3D" id="3.30.40.10">
    <property type="entry name" value="Zinc/RING finger domain, C3HC4 (zinc finger)"/>
    <property type="match status" value="1"/>
</dbReference>
<dbReference type="PANTHER" id="PTHR47568:SF2">
    <property type="entry name" value="E3 UBIQUITIN-PROTEIN LIGASE SP1-RELATED"/>
    <property type="match status" value="1"/>
</dbReference>
<evidence type="ECO:0000256" key="3">
    <source>
        <dbReference type="ARBA" id="ARBA00012483"/>
    </source>
</evidence>
<feature type="chain" id="PRO_5022072116" description="RING-type E3 ubiquitin transferase" evidence="13">
    <location>
        <begin position="28"/>
        <end position="372"/>
    </location>
</feature>
<comment type="catalytic activity">
    <reaction evidence="1">
        <text>S-ubiquitinyl-[E2 ubiquitin-conjugating enzyme]-L-cysteine + [acceptor protein]-L-lysine = [E2 ubiquitin-conjugating enzyme]-L-cysteine + N(6)-ubiquitinyl-[acceptor protein]-L-lysine.</text>
        <dbReference type="EC" id="2.3.2.27"/>
    </reaction>
</comment>
<dbReference type="GO" id="GO:0008270">
    <property type="term" value="F:zinc ion binding"/>
    <property type="evidence" value="ECO:0007669"/>
    <property type="project" value="UniProtKB-KW"/>
</dbReference>
<proteinExistence type="predicted"/>
<keyword evidence="7 12" id="KW-0863">Zinc-finger</keyword>
<accession>A0A540LJK9</accession>
<keyword evidence="9" id="KW-0862">Zinc</keyword>
<dbReference type="EC" id="2.3.2.27" evidence="3"/>
<evidence type="ECO:0000256" key="8">
    <source>
        <dbReference type="ARBA" id="ARBA00022786"/>
    </source>
</evidence>
<keyword evidence="16" id="KW-1185">Reference proteome</keyword>
<dbReference type="STRING" id="106549.A0A540LJK9"/>
<keyword evidence="11" id="KW-0472">Membrane</keyword>
<name>A0A540LJK9_MALBA</name>
<feature type="signal peptide" evidence="13">
    <location>
        <begin position="1"/>
        <end position="27"/>
    </location>
</feature>
<keyword evidence="6" id="KW-0479">Metal-binding</keyword>
<gene>
    <name evidence="15" type="ORF">C1H46_027998</name>
</gene>
<evidence type="ECO:0000256" key="12">
    <source>
        <dbReference type="PROSITE-ProRule" id="PRU00175"/>
    </source>
</evidence>
<keyword evidence="5" id="KW-0812">Transmembrane</keyword>
<dbReference type="InterPro" id="IPR022170">
    <property type="entry name" value="MUL1-like"/>
</dbReference>
<dbReference type="GO" id="GO:0016020">
    <property type="term" value="C:membrane"/>
    <property type="evidence" value="ECO:0007669"/>
    <property type="project" value="UniProtKB-SubCell"/>
</dbReference>
<sequence>MRIWEGVWWSLGALALYLAGWRFSSDADVLESVPRINLMSELAKLLEFRRTPLVVGVSGTVCCENPIHCEFAGLRGVVVMQTDDGTGRVNVVGATGASGFTFPASSGQFEQSRRCHECETKRSVVCERIDDREGVKFTMLKYILPSSTSESGHNKQHSMMDSSPLIETQTEREEDMVLLGVQRTEHVLPIGISLSVVGEAVKDNVGTIRIQKPHKGPFYVSTKSIDELIASHKNWARFLKCASFGVAVIGLTLIAAELDKYIRERLCGSEWLRSRRRAAAVADIRSRQHNAGSSDTRAVAADYIRSQRDNAGERAAAAPDGANSCVICLEQQYNVVFIPCGHMCCCTTCCSQLTECPLCRQPFSQAVRTFRP</sequence>
<evidence type="ECO:0000256" key="10">
    <source>
        <dbReference type="ARBA" id="ARBA00022989"/>
    </source>
</evidence>
<dbReference type="InterPro" id="IPR013083">
    <property type="entry name" value="Znf_RING/FYVE/PHD"/>
</dbReference>
<dbReference type="InterPro" id="IPR044231">
    <property type="entry name" value="SP1/SPL1"/>
</dbReference>
<dbReference type="SUPFAM" id="SSF57850">
    <property type="entry name" value="RING/U-box"/>
    <property type="match status" value="1"/>
</dbReference>
<evidence type="ECO:0000256" key="6">
    <source>
        <dbReference type="ARBA" id="ARBA00022723"/>
    </source>
</evidence>
<reference evidence="15 16" key="1">
    <citation type="journal article" date="2019" name="G3 (Bethesda)">
        <title>Sequencing of a Wild Apple (Malus baccata) Genome Unravels the Differences Between Cultivated and Wild Apple Species Regarding Disease Resistance and Cold Tolerance.</title>
        <authorList>
            <person name="Chen X."/>
        </authorList>
    </citation>
    <scope>NUCLEOTIDE SEQUENCE [LARGE SCALE GENOMIC DNA]</scope>
    <source>
        <strain evidence="16">cv. Shandingzi</strain>
        <tissue evidence="15">Leaves</tissue>
    </source>
</reference>
<evidence type="ECO:0000256" key="7">
    <source>
        <dbReference type="ARBA" id="ARBA00022771"/>
    </source>
</evidence>